<comment type="caution">
    <text evidence="4">The sequence shown here is derived from an EMBL/GenBank/DDBJ whole genome shotgun (WGS) entry which is preliminary data.</text>
</comment>
<evidence type="ECO:0000256" key="1">
    <source>
        <dbReference type="ARBA" id="ARBA00023125"/>
    </source>
</evidence>
<dbReference type="Pfam" id="PF03221">
    <property type="entry name" value="HTH_Tnp_Tc5"/>
    <property type="match status" value="1"/>
</dbReference>
<feature type="region of interest" description="Disordered" evidence="2">
    <location>
        <begin position="36"/>
        <end position="56"/>
    </location>
</feature>
<evidence type="ECO:0000256" key="2">
    <source>
        <dbReference type="SAM" id="MobiDB-lite"/>
    </source>
</evidence>
<gene>
    <name evidence="4" type="ORF">EK21DRAFT_80985</name>
</gene>
<accession>A0A9P4LFQ0</accession>
<keyword evidence="5" id="KW-1185">Reference proteome</keyword>
<name>A0A9P4LFQ0_9PLEO</name>
<dbReference type="PROSITE" id="PS51253">
    <property type="entry name" value="HTH_CENPB"/>
    <property type="match status" value="1"/>
</dbReference>
<sequence length="110" mass="12860">MSPIQEAIAEIESREPGEDFSYTEIANKYGVVQSTLTQRHQGQTSSQKARGFNKRNLQPQQEQELVLYIEDLTRRRLPPTREMVQNFASKIAQKRVSKSWVTRFLNNHRI</sequence>
<dbReference type="EMBL" id="ML978350">
    <property type="protein sequence ID" value="KAF2023430.1"/>
    <property type="molecule type" value="Genomic_DNA"/>
</dbReference>
<protein>
    <recommendedName>
        <fullName evidence="3">HTH CENPB-type domain-containing protein</fullName>
    </recommendedName>
</protein>
<dbReference type="AlphaFoldDB" id="A0A9P4LFQ0"/>
<proteinExistence type="predicted"/>
<dbReference type="GO" id="GO:0003677">
    <property type="term" value="F:DNA binding"/>
    <property type="evidence" value="ECO:0007669"/>
    <property type="project" value="UniProtKB-KW"/>
</dbReference>
<dbReference type="Proteomes" id="UP000799777">
    <property type="component" value="Unassembled WGS sequence"/>
</dbReference>
<evidence type="ECO:0000313" key="4">
    <source>
        <dbReference type="EMBL" id="KAF2023430.1"/>
    </source>
</evidence>
<evidence type="ECO:0000259" key="3">
    <source>
        <dbReference type="PROSITE" id="PS51253"/>
    </source>
</evidence>
<keyword evidence="1" id="KW-0238">DNA-binding</keyword>
<feature type="non-terminal residue" evidence="4">
    <location>
        <position position="110"/>
    </location>
</feature>
<feature type="compositionally biased region" description="Polar residues" evidence="2">
    <location>
        <begin position="36"/>
        <end position="48"/>
    </location>
</feature>
<organism evidence="4 5">
    <name type="scientific">Setomelanomma holmii</name>
    <dbReference type="NCBI Taxonomy" id="210430"/>
    <lineage>
        <taxon>Eukaryota</taxon>
        <taxon>Fungi</taxon>
        <taxon>Dikarya</taxon>
        <taxon>Ascomycota</taxon>
        <taxon>Pezizomycotina</taxon>
        <taxon>Dothideomycetes</taxon>
        <taxon>Pleosporomycetidae</taxon>
        <taxon>Pleosporales</taxon>
        <taxon>Pleosporineae</taxon>
        <taxon>Phaeosphaeriaceae</taxon>
        <taxon>Setomelanomma</taxon>
    </lineage>
</organism>
<reference evidence="4" key="1">
    <citation type="journal article" date="2020" name="Stud. Mycol.">
        <title>101 Dothideomycetes genomes: a test case for predicting lifestyles and emergence of pathogens.</title>
        <authorList>
            <person name="Haridas S."/>
            <person name="Albert R."/>
            <person name="Binder M."/>
            <person name="Bloem J."/>
            <person name="Labutti K."/>
            <person name="Salamov A."/>
            <person name="Andreopoulos B."/>
            <person name="Baker S."/>
            <person name="Barry K."/>
            <person name="Bills G."/>
            <person name="Bluhm B."/>
            <person name="Cannon C."/>
            <person name="Castanera R."/>
            <person name="Culley D."/>
            <person name="Daum C."/>
            <person name="Ezra D."/>
            <person name="Gonzalez J."/>
            <person name="Henrissat B."/>
            <person name="Kuo A."/>
            <person name="Liang C."/>
            <person name="Lipzen A."/>
            <person name="Lutzoni F."/>
            <person name="Magnuson J."/>
            <person name="Mondo S."/>
            <person name="Nolan M."/>
            <person name="Ohm R."/>
            <person name="Pangilinan J."/>
            <person name="Park H.-J."/>
            <person name="Ramirez L."/>
            <person name="Alfaro M."/>
            <person name="Sun H."/>
            <person name="Tritt A."/>
            <person name="Yoshinaga Y."/>
            <person name="Zwiers L.-H."/>
            <person name="Turgeon B."/>
            <person name="Goodwin S."/>
            <person name="Spatafora J."/>
            <person name="Crous P."/>
            <person name="Grigoriev I."/>
        </authorList>
    </citation>
    <scope>NUCLEOTIDE SEQUENCE</scope>
    <source>
        <strain evidence="4">CBS 110217</strain>
    </source>
</reference>
<dbReference type="InterPro" id="IPR006600">
    <property type="entry name" value="HTH_CenpB_DNA-bd_dom"/>
</dbReference>
<dbReference type="OrthoDB" id="3942738at2759"/>
<evidence type="ECO:0000313" key="5">
    <source>
        <dbReference type="Proteomes" id="UP000799777"/>
    </source>
</evidence>
<feature type="domain" description="HTH CENPB-type" evidence="3">
    <location>
        <begin position="49"/>
        <end position="110"/>
    </location>
</feature>